<keyword evidence="1" id="KW-0472">Membrane</keyword>
<name>A0A097R6T1_HAFAL</name>
<dbReference type="HOGENOM" id="CLU_2409160_0_0_6"/>
<dbReference type="PATRIC" id="fig|1453496.5.peg.4078"/>
<keyword evidence="1" id="KW-0812">Transmembrane</keyword>
<evidence type="ECO:0000313" key="3">
    <source>
        <dbReference type="Proteomes" id="UP000029986"/>
    </source>
</evidence>
<dbReference type="Proteomes" id="UP000029986">
    <property type="component" value="Chromosome"/>
</dbReference>
<evidence type="ECO:0000256" key="1">
    <source>
        <dbReference type="SAM" id="Phobius"/>
    </source>
</evidence>
<feature type="transmembrane region" description="Helical" evidence="1">
    <location>
        <begin position="12"/>
        <end position="31"/>
    </location>
</feature>
<keyword evidence="3" id="KW-1185">Reference proteome</keyword>
<evidence type="ECO:0000313" key="2">
    <source>
        <dbReference type="EMBL" id="AIU74417.1"/>
    </source>
</evidence>
<dbReference type="KEGG" id="hav:AT03_19795"/>
<dbReference type="EMBL" id="CP009706">
    <property type="protein sequence ID" value="AIU74417.1"/>
    <property type="molecule type" value="Genomic_DNA"/>
</dbReference>
<proteinExistence type="predicted"/>
<protein>
    <submittedName>
        <fullName evidence="2">Uncharacterized protein</fullName>
    </submittedName>
</protein>
<reference evidence="2 3" key="1">
    <citation type="journal article" date="2014" name="Gut Pathog.">
        <title>Gene clusters of Hafnia alvei strain FB1 important in survival and pathogenesis: a draft genome perspective.</title>
        <authorList>
            <person name="Tan J.Y."/>
            <person name="Yin W.F."/>
            <person name="Chan K.G."/>
        </authorList>
    </citation>
    <scope>NUCLEOTIDE SEQUENCE [LARGE SCALE GENOMIC DNA]</scope>
    <source>
        <strain evidence="2 3">FB1</strain>
    </source>
</reference>
<accession>A0A097R6T1</accession>
<sequence>MRCVFNRIALYLMRFMAYLIFVNAVGMSHVFNHWVDSHWVAIGNFPYISSINNAEDNAYFLVLILVSSVLAIPAVFISEFLLRKLIALKFQRQER</sequence>
<keyword evidence="1" id="KW-1133">Transmembrane helix</keyword>
<gene>
    <name evidence="2" type="ORF">AT03_19795</name>
</gene>
<organism evidence="2 3">
    <name type="scientific">Hafnia alvei FB1</name>
    <dbReference type="NCBI Taxonomy" id="1453496"/>
    <lineage>
        <taxon>Bacteria</taxon>
        <taxon>Pseudomonadati</taxon>
        <taxon>Pseudomonadota</taxon>
        <taxon>Gammaproteobacteria</taxon>
        <taxon>Enterobacterales</taxon>
        <taxon>Hafniaceae</taxon>
        <taxon>Hafnia</taxon>
    </lineage>
</organism>
<feature type="transmembrane region" description="Helical" evidence="1">
    <location>
        <begin position="58"/>
        <end position="82"/>
    </location>
</feature>
<dbReference type="AlphaFoldDB" id="A0A097R6T1"/>